<dbReference type="GO" id="GO:0046294">
    <property type="term" value="P:formaldehyde catabolic process"/>
    <property type="evidence" value="ECO:0007669"/>
    <property type="project" value="InterPro"/>
</dbReference>
<evidence type="ECO:0000313" key="18">
    <source>
        <dbReference type="Proteomes" id="UP000001603"/>
    </source>
</evidence>
<comment type="cofactor">
    <cofactor evidence="1 14">
        <name>Zn(2+)</name>
        <dbReference type="ChEBI" id="CHEBI:29105"/>
    </cofactor>
</comment>
<dbReference type="eggNOG" id="COG1062">
    <property type="taxonomic scope" value="Bacteria"/>
</dbReference>
<dbReference type="GO" id="GO:0008270">
    <property type="term" value="F:zinc ion binding"/>
    <property type="evidence" value="ECO:0007669"/>
    <property type="project" value="InterPro"/>
</dbReference>
<gene>
    <name evidence="17" type="ORF">VAS14_04558</name>
</gene>
<keyword evidence="4 14" id="KW-0479">Metal-binding</keyword>
<comment type="caution">
    <text evidence="17">The sequence shown here is derived from an EMBL/GenBank/DDBJ whole genome shotgun (WGS) entry which is preliminary data.</text>
</comment>
<evidence type="ECO:0000256" key="11">
    <source>
        <dbReference type="ARBA" id="ARBA00048942"/>
    </source>
</evidence>
<evidence type="ECO:0000256" key="9">
    <source>
        <dbReference type="ARBA" id="ARBA00047793"/>
    </source>
</evidence>
<dbReference type="OrthoDB" id="9770544at2"/>
<proteinExistence type="inferred from homology"/>
<comment type="catalytic activity">
    <reaction evidence="11">
        <text>S-nitrosoglutathione + NADH + H(+) = S-(hydroxysulfenamide)glutathione + NAD(+)</text>
        <dbReference type="Rhea" id="RHEA:78371"/>
        <dbReference type="ChEBI" id="CHEBI:15378"/>
        <dbReference type="ChEBI" id="CHEBI:57540"/>
        <dbReference type="ChEBI" id="CHEBI:57945"/>
        <dbReference type="ChEBI" id="CHEBI:145544"/>
        <dbReference type="ChEBI" id="CHEBI:229723"/>
    </reaction>
    <physiologicalReaction direction="left-to-right" evidence="11">
        <dbReference type="Rhea" id="RHEA:78372"/>
    </physiologicalReaction>
</comment>
<evidence type="ECO:0000256" key="7">
    <source>
        <dbReference type="ARBA" id="ARBA00023027"/>
    </source>
</evidence>
<evidence type="ECO:0000256" key="4">
    <source>
        <dbReference type="ARBA" id="ARBA00022723"/>
    </source>
</evidence>
<evidence type="ECO:0000256" key="3">
    <source>
        <dbReference type="ARBA" id="ARBA00021865"/>
    </source>
</evidence>
<evidence type="ECO:0000256" key="6">
    <source>
        <dbReference type="ARBA" id="ARBA00023002"/>
    </source>
</evidence>
<comment type="catalytic activity">
    <reaction evidence="10 14">
        <text>S-(hydroxymethyl)glutathione + NAD(+) = S-formylglutathione + NADH + H(+)</text>
        <dbReference type="Rhea" id="RHEA:19985"/>
        <dbReference type="ChEBI" id="CHEBI:15378"/>
        <dbReference type="ChEBI" id="CHEBI:57540"/>
        <dbReference type="ChEBI" id="CHEBI:57688"/>
        <dbReference type="ChEBI" id="CHEBI:57945"/>
        <dbReference type="ChEBI" id="CHEBI:58758"/>
        <dbReference type="EC" id="1.1.1.284"/>
    </reaction>
</comment>
<dbReference type="FunFam" id="3.90.180.10:FF:000001">
    <property type="entry name" value="S-(hydroxymethyl)glutathione dehydrogenase"/>
    <property type="match status" value="1"/>
</dbReference>
<evidence type="ECO:0000256" key="8">
    <source>
        <dbReference type="ARBA" id="ARBA00045226"/>
    </source>
</evidence>
<accession>Q1ZSL6</accession>
<dbReference type="InterPro" id="IPR013149">
    <property type="entry name" value="ADH-like_C"/>
</dbReference>
<dbReference type="PROSITE" id="PS00059">
    <property type="entry name" value="ADH_ZINC"/>
    <property type="match status" value="1"/>
</dbReference>
<dbReference type="NCBIfam" id="TIGR02818">
    <property type="entry name" value="adh_III_F_hyde"/>
    <property type="match status" value="1"/>
</dbReference>
<dbReference type="Gene3D" id="3.90.180.10">
    <property type="entry name" value="Medium-chain alcohol dehydrogenases, catalytic domain"/>
    <property type="match status" value="1"/>
</dbReference>
<comment type="catalytic activity">
    <reaction evidence="13">
        <text>a primary alcohol + NAD(+) = an aldehyde + NADH + H(+)</text>
        <dbReference type="Rhea" id="RHEA:10736"/>
        <dbReference type="ChEBI" id="CHEBI:15378"/>
        <dbReference type="ChEBI" id="CHEBI:15734"/>
        <dbReference type="ChEBI" id="CHEBI:17478"/>
        <dbReference type="ChEBI" id="CHEBI:57540"/>
        <dbReference type="ChEBI" id="CHEBI:57945"/>
        <dbReference type="EC" id="1.1.1.1"/>
    </reaction>
</comment>
<dbReference type="InterPro" id="IPR036291">
    <property type="entry name" value="NAD(P)-bd_dom_sf"/>
</dbReference>
<dbReference type="EMBL" id="AAOJ01000002">
    <property type="protein sequence ID" value="EAS64961.1"/>
    <property type="molecule type" value="Genomic_DNA"/>
</dbReference>
<evidence type="ECO:0000256" key="13">
    <source>
        <dbReference type="ARBA" id="ARBA00049243"/>
    </source>
</evidence>
<dbReference type="Pfam" id="PF08240">
    <property type="entry name" value="ADH_N"/>
    <property type="match status" value="1"/>
</dbReference>
<dbReference type="GO" id="GO:0106322">
    <property type="term" value="F:S-(hydroxymethyl)glutathione dehydrogenase (NAD+) activity"/>
    <property type="evidence" value="ECO:0007669"/>
    <property type="project" value="RHEA"/>
</dbReference>
<feature type="domain" description="Alcohol dehydrogenase-like N-terminal" evidence="16">
    <location>
        <begin position="32"/>
        <end position="161"/>
    </location>
</feature>
<sequence length="376" mass="40239">MTDKFIKSKAAIAWGPKQPLSIEEVDVMLPRAGEVLVRIVATGVCHTDAFTLSGDDPEGIFPAILGHEGGGIVEMIGAGVTDLQVGDHVIPLYTAECGKCKYCLSGKTNLCQAVRETQGKGLMPDGTTRFYKDGQPIFHYMGCSTFSEYTVLPEISLAKISKEAPLEEVCLLGCGVTTGMGAVLNTAKVEEGSTVAVFGLGGIGLAAIIGATMAKASRIIAVDINEEKFELARKLGATDCINPMKFDKPIQEVIVELTDGGVDYSFECIGNVNVMRSALECCHKGWGESVIIGVAGAGQEISTRPFQLVTGRVWRGSAFGGVKGRSELPGIVDRYMAGEFQLDDFISFNMGLDKINEAFDLLHEGKSIRTIIHFDK</sequence>
<keyword evidence="7 14" id="KW-0520">NAD</keyword>
<dbReference type="Proteomes" id="UP000001603">
    <property type="component" value="Unassembled WGS sequence"/>
</dbReference>
<dbReference type="SUPFAM" id="SSF51735">
    <property type="entry name" value="NAD(P)-binding Rossmann-fold domains"/>
    <property type="match status" value="1"/>
</dbReference>
<dbReference type="InterPro" id="IPR002328">
    <property type="entry name" value="ADH_Zn_CS"/>
</dbReference>
<comment type="similarity">
    <text evidence="2 14">Belongs to the zinc-containing alcohol dehydrogenase family. Class-III subfamily.</text>
</comment>
<keyword evidence="5 14" id="KW-0862">Zinc</keyword>
<comment type="catalytic activity">
    <reaction evidence="9">
        <text>S-(hydroxymethyl)glutathione + NADP(+) = S-formylglutathione + NADPH + H(+)</text>
        <dbReference type="Rhea" id="RHEA:19981"/>
        <dbReference type="ChEBI" id="CHEBI:15378"/>
        <dbReference type="ChEBI" id="CHEBI:57688"/>
        <dbReference type="ChEBI" id="CHEBI:57783"/>
        <dbReference type="ChEBI" id="CHEBI:58349"/>
        <dbReference type="ChEBI" id="CHEBI:58758"/>
        <dbReference type="EC" id="1.1.1.284"/>
    </reaction>
</comment>
<evidence type="ECO:0000256" key="14">
    <source>
        <dbReference type="RuleBase" id="RU362016"/>
    </source>
</evidence>
<dbReference type="PANTHER" id="PTHR43880:SF12">
    <property type="entry name" value="ALCOHOL DEHYDROGENASE CLASS-3"/>
    <property type="match status" value="1"/>
</dbReference>
<dbReference type="EC" id="1.1.1.284" evidence="14"/>
<dbReference type="GO" id="GO:0080007">
    <property type="term" value="F:S-nitrosoglutathione reductase (NADH) activity"/>
    <property type="evidence" value="ECO:0007669"/>
    <property type="project" value="RHEA"/>
</dbReference>
<organism evidence="17 18">
    <name type="scientific">Photobacterium angustum (strain S14 / CCUG 15956)</name>
    <name type="common">Vibrio sp. (strain S14 / CCUG 15956)</name>
    <dbReference type="NCBI Taxonomy" id="314292"/>
    <lineage>
        <taxon>Bacteria</taxon>
        <taxon>Pseudomonadati</taxon>
        <taxon>Pseudomonadota</taxon>
        <taxon>Gammaproteobacteria</taxon>
        <taxon>Vibrionales</taxon>
        <taxon>Vibrionaceae</taxon>
        <taxon>Photobacterium</taxon>
    </lineage>
</organism>
<dbReference type="Gene3D" id="3.40.50.720">
    <property type="entry name" value="NAD(P)-binding Rossmann-like Domain"/>
    <property type="match status" value="1"/>
</dbReference>
<comment type="catalytic activity">
    <reaction evidence="12">
        <text>a secondary alcohol + NAD(+) = a ketone + NADH + H(+)</text>
        <dbReference type="Rhea" id="RHEA:10740"/>
        <dbReference type="ChEBI" id="CHEBI:15378"/>
        <dbReference type="ChEBI" id="CHEBI:17087"/>
        <dbReference type="ChEBI" id="CHEBI:35681"/>
        <dbReference type="ChEBI" id="CHEBI:57540"/>
        <dbReference type="ChEBI" id="CHEBI:57945"/>
        <dbReference type="EC" id="1.1.1.1"/>
    </reaction>
</comment>
<protein>
    <recommendedName>
        <fullName evidence="3 14">S-(hydroxymethyl)glutathione dehydrogenase</fullName>
        <ecNumber evidence="14">1.1.1.284</ecNumber>
    </recommendedName>
</protein>
<dbReference type="InterPro" id="IPR011032">
    <property type="entry name" value="GroES-like_sf"/>
</dbReference>
<dbReference type="HOGENOM" id="CLU_026673_14_0_6"/>
<dbReference type="Pfam" id="PF00107">
    <property type="entry name" value="ADH_zinc_N"/>
    <property type="match status" value="1"/>
</dbReference>
<keyword evidence="6 14" id="KW-0560">Oxidoreductase</keyword>
<dbReference type="CDD" id="cd08300">
    <property type="entry name" value="alcohol_DH_class_III"/>
    <property type="match status" value="1"/>
</dbReference>
<dbReference type="PANTHER" id="PTHR43880">
    <property type="entry name" value="ALCOHOL DEHYDROGENASE"/>
    <property type="match status" value="1"/>
</dbReference>
<dbReference type="GO" id="GO:0106321">
    <property type="term" value="F:S-(hydroxymethyl)glutathione dehydrogenase (NADP+) activity"/>
    <property type="evidence" value="ECO:0007669"/>
    <property type="project" value="RHEA"/>
</dbReference>
<name>Q1ZSL6_PHOAS</name>
<feature type="domain" description="Alcohol dehydrogenase-like C-terminal" evidence="15">
    <location>
        <begin position="202"/>
        <end position="333"/>
    </location>
</feature>
<dbReference type="InterPro" id="IPR014183">
    <property type="entry name" value="ADH_3"/>
</dbReference>
<reference evidence="17 18" key="1">
    <citation type="journal article" date="2009" name="Proc. Natl. Acad. Sci. U.S.A.">
        <title>The genomic basis of trophic strategy in marine bacteria.</title>
        <authorList>
            <person name="Lauro F.M."/>
            <person name="McDougald D."/>
            <person name="Thomas T."/>
            <person name="Williams T.J."/>
            <person name="Egan S."/>
            <person name="Rice S."/>
            <person name="DeMaere M.Z."/>
            <person name="Ting L."/>
            <person name="Ertan H."/>
            <person name="Johnson J."/>
            <person name="Ferriera S."/>
            <person name="Lapidus A."/>
            <person name="Anderson I."/>
            <person name="Kyrpides N."/>
            <person name="Munk A.C."/>
            <person name="Detter C."/>
            <person name="Han C.S."/>
            <person name="Brown M.V."/>
            <person name="Robb F.T."/>
            <person name="Kjelleberg S."/>
            <person name="Cavicchioli R."/>
        </authorList>
    </citation>
    <scope>NUCLEOTIDE SEQUENCE [LARGE SCALE GENOMIC DNA]</scope>
    <source>
        <strain evidence="17 18">S14</strain>
    </source>
</reference>
<evidence type="ECO:0000256" key="1">
    <source>
        <dbReference type="ARBA" id="ARBA00001947"/>
    </source>
</evidence>
<dbReference type="InterPro" id="IPR013154">
    <property type="entry name" value="ADH-like_N"/>
</dbReference>
<dbReference type="FunFam" id="3.40.50.720:FF:000003">
    <property type="entry name" value="S-(hydroxymethyl)glutathione dehydrogenase"/>
    <property type="match status" value="1"/>
</dbReference>
<dbReference type="GO" id="GO:0004022">
    <property type="term" value="F:alcohol dehydrogenase (NAD+) activity"/>
    <property type="evidence" value="ECO:0007669"/>
    <property type="project" value="UniProtKB-EC"/>
</dbReference>
<evidence type="ECO:0000256" key="12">
    <source>
        <dbReference type="ARBA" id="ARBA00049164"/>
    </source>
</evidence>
<dbReference type="GO" id="GO:0005829">
    <property type="term" value="C:cytosol"/>
    <property type="evidence" value="ECO:0007669"/>
    <property type="project" value="TreeGrafter"/>
</dbReference>
<evidence type="ECO:0000259" key="15">
    <source>
        <dbReference type="Pfam" id="PF00107"/>
    </source>
</evidence>
<dbReference type="SUPFAM" id="SSF50129">
    <property type="entry name" value="GroES-like"/>
    <property type="match status" value="2"/>
</dbReference>
<comment type="function">
    <text evidence="8">Has high formaldehyde dehydrogenase activity in the presence of glutathione and catalyzes the oxidation of normal alcohols in a reaction that is not GSH-dependent. In addition, hemithiolacetals other than those formed from GSH, including omega-thiol fatty acids, also are substrates. Also acts as a S-nitroso-glutathione reductase by catalyzing the NADH-dependent reduction of S-nitrosoglutathione.</text>
</comment>
<dbReference type="RefSeq" id="WP_005368442.1">
    <property type="nucleotide sequence ID" value="NZ_CH902600.1"/>
</dbReference>
<evidence type="ECO:0000256" key="2">
    <source>
        <dbReference type="ARBA" id="ARBA00010902"/>
    </source>
</evidence>
<evidence type="ECO:0000259" key="16">
    <source>
        <dbReference type="Pfam" id="PF08240"/>
    </source>
</evidence>
<dbReference type="AlphaFoldDB" id="Q1ZSL6"/>
<evidence type="ECO:0000256" key="10">
    <source>
        <dbReference type="ARBA" id="ARBA00048110"/>
    </source>
</evidence>
<evidence type="ECO:0000313" key="17">
    <source>
        <dbReference type="EMBL" id="EAS64961.1"/>
    </source>
</evidence>
<evidence type="ECO:0000256" key="5">
    <source>
        <dbReference type="ARBA" id="ARBA00022833"/>
    </source>
</evidence>